<proteinExistence type="predicted"/>
<dbReference type="AlphaFoldDB" id="A0AAC8VXN5"/>
<dbReference type="EMBL" id="CP012401">
    <property type="protein sequence ID" value="ALG71106.1"/>
    <property type="molecule type" value="Genomic_DNA"/>
</dbReference>
<dbReference type="Proteomes" id="UP000069935">
    <property type="component" value="Chromosome 1"/>
</dbReference>
<protein>
    <submittedName>
        <fullName evidence="2">Uncharacterized protein</fullName>
    </submittedName>
</protein>
<feature type="coiled-coil region" evidence="1">
    <location>
        <begin position="269"/>
        <end position="296"/>
    </location>
</feature>
<evidence type="ECO:0000256" key="1">
    <source>
        <dbReference type="SAM" id="Coils"/>
    </source>
</evidence>
<reference evidence="3" key="1">
    <citation type="submission" date="2015-08" db="EMBL/GenBank/DDBJ databases">
        <title>Complete Genome Sequence of Azospirillum thiophilum BV-S.</title>
        <authorList>
            <person name="Fomenkov A."/>
            <person name="Vincze T."/>
            <person name="Grabovich M."/>
            <person name="Dubinina G."/>
            <person name="Orlova M."/>
            <person name="Belousova E."/>
            <person name="Roberts R.J."/>
        </authorList>
    </citation>
    <scope>NUCLEOTIDE SEQUENCE [LARGE SCALE GENOMIC DNA]</scope>
    <source>
        <strain evidence="3">BV-S</strain>
    </source>
</reference>
<organism evidence="2 3">
    <name type="scientific">Azospirillum thiophilum</name>
    <dbReference type="NCBI Taxonomy" id="528244"/>
    <lineage>
        <taxon>Bacteria</taxon>
        <taxon>Pseudomonadati</taxon>
        <taxon>Pseudomonadota</taxon>
        <taxon>Alphaproteobacteria</taxon>
        <taxon>Rhodospirillales</taxon>
        <taxon>Azospirillaceae</taxon>
        <taxon>Azospirillum</taxon>
    </lineage>
</organism>
<keyword evidence="3" id="KW-1185">Reference proteome</keyword>
<sequence>MPTVYHMVHYRRFDPESSGLQGGTLEGLCRSALGHVDTSGVTLWQRIQDRFHDLADVAERQVLLNKVVDLSDAVFGEMCLFQKQDFQALLEMQASKVQLSDITTAEIYNLAERAAPNNAKFIRGLCYWLVIGNHLFFIKTQSMTAQILNSYMDWLLKIRTSALHANATFALQAEFDRTQVTGDIGDITRLKVSGKSASPITVMAGDEQKPGKSVSTSRTVTDRAFYTETARKFAEIIFGRERTNALVDSLGPNEFLAVEAAVKVRGKRTVESREKLRQLAEDLADLTDDKVQIEGKDGKLSDEDAILRTRMPFNQPHSGSSILEFDNVADQLQVVYSRFVQDGKIEA</sequence>
<reference evidence="2 3" key="2">
    <citation type="journal article" date="2016" name="Genome Announc.">
        <title>Complete Genome Sequence of a Strain of Azospirillum thiophilum Isolated from a Sulfide Spring.</title>
        <authorList>
            <person name="Fomenkov A."/>
            <person name="Vincze T."/>
            <person name="Grabovich M."/>
            <person name="Anton B.P."/>
            <person name="Dubinina G."/>
            <person name="Orlova M."/>
            <person name="Belousova E."/>
            <person name="Roberts R.J."/>
        </authorList>
    </citation>
    <scope>NUCLEOTIDE SEQUENCE [LARGE SCALE GENOMIC DNA]</scope>
    <source>
        <strain evidence="2 3">BV-S</strain>
    </source>
</reference>
<dbReference type="KEGG" id="ati:AL072_09465"/>
<evidence type="ECO:0000313" key="2">
    <source>
        <dbReference type="EMBL" id="ALG71106.1"/>
    </source>
</evidence>
<name>A0AAC8VXN5_9PROT</name>
<accession>A0AAC8VXN5</accession>
<keyword evidence="1" id="KW-0175">Coiled coil</keyword>
<evidence type="ECO:0000313" key="3">
    <source>
        <dbReference type="Proteomes" id="UP000069935"/>
    </source>
</evidence>
<gene>
    <name evidence="2" type="ORF">AL072_09465</name>
</gene>
<dbReference type="RefSeq" id="WP_045580536.1">
    <property type="nucleotide sequence ID" value="NZ_CP012401.1"/>
</dbReference>